<feature type="compositionally biased region" description="Low complexity" evidence="15">
    <location>
        <begin position="208"/>
        <end position="217"/>
    </location>
</feature>
<keyword evidence="4" id="KW-0732">Signal</keyword>
<evidence type="ECO:0000256" key="12">
    <source>
        <dbReference type="ARBA" id="ARBA00060404"/>
    </source>
</evidence>
<dbReference type="InterPro" id="IPR002000">
    <property type="entry name" value="Lysosome-assoc_membr_glycop"/>
</dbReference>
<comment type="caution">
    <text evidence="14">Lacks conserved residue(s) required for the propagation of feature annotation.</text>
</comment>
<keyword evidence="7 14" id="KW-0472">Membrane</keyword>
<dbReference type="PROSITE" id="PS51407">
    <property type="entry name" value="LAMP_3"/>
    <property type="match status" value="1"/>
</dbReference>
<dbReference type="GO" id="GO:0031902">
    <property type="term" value="C:late endosome membrane"/>
    <property type="evidence" value="ECO:0007669"/>
    <property type="project" value="TreeGrafter"/>
</dbReference>
<reference evidence="19" key="1">
    <citation type="submission" date="2025-08" db="UniProtKB">
        <authorList>
            <consortium name="Ensembl"/>
        </authorList>
    </citation>
    <scope>IDENTIFICATION</scope>
</reference>
<feature type="transmembrane region" description="Helical" evidence="16">
    <location>
        <begin position="392"/>
        <end position="415"/>
    </location>
</feature>
<evidence type="ECO:0000256" key="13">
    <source>
        <dbReference type="ARBA" id="ARBA00074383"/>
    </source>
</evidence>
<evidence type="ECO:0000256" key="4">
    <source>
        <dbReference type="ARBA" id="ARBA00022729"/>
    </source>
</evidence>
<feature type="transmembrane region" description="Helical" evidence="16">
    <location>
        <begin position="12"/>
        <end position="34"/>
    </location>
</feature>
<dbReference type="Gene3D" id="2.40.160.110">
    <property type="match status" value="2"/>
</dbReference>
<feature type="region of interest" description="Disordered" evidence="15">
    <location>
        <begin position="208"/>
        <end position="231"/>
    </location>
</feature>
<evidence type="ECO:0000256" key="3">
    <source>
        <dbReference type="ARBA" id="ARBA00022692"/>
    </source>
</evidence>
<evidence type="ECO:0000256" key="2">
    <source>
        <dbReference type="ARBA" id="ARBA00022475"/>
    </source>
</evidence>
<evidence type="ECO:0000256" key="7">
    <source>
        <dbReference type="ARBA" id="ARBA00023136"/>
    </source>
</evidence>
<comment type="subcellular location">
    <subcellularLocation>
        <location evidence="1">Cell membrane</location>
        <topology evidence="1">Single-pass type I membrane protein</topology>
    </subcellularLocation>
    <subcellularLocation>
        <location evidence="12">Cytolytic granule membrane</location>
        <topology evidence="12">Single-pass type I membrane protein</topology>
    </subcellularLocation>
    <subcellularLocation>
        <location evidence="11">Late endosome membrane</location>
        <topology evidence="11">Single-pass type I membrane protein</topology>
    </subcellularLocation>
    <subcellularLocation>
        <location evidence="14">Lysosome membrane</location>
        <topology evidence="14">Single-pass type I membrane protein</topology>
    </subcellularLocation>
</comment>
<keyword evidence="3 14" id="KW-0812">Transmembrane</keyword>
<proteinExistence type="inferred from homology"/>
<keyword evidence="2" id="KW-1003">Cell membrane</keyword>
<protein>
    <recommendedName>
        <fullName evidence="13">Lysosome-associated membrane glycoprotein 1</fullName>
    </recommendedName>
</protein>
<evidence type="ECO:0000256" key="15">
    <source>
        <dbReference type="SAM" id="MobiDB-lite"/>
    </source>
</evidence>
<dbReference type="InterPro" id="IPR048524">
    <property type="entry name" value="Lamp2-like_TM"/>
</dbReference>
<evidence type="ECO:0000256" key="16">
    <source>
        <dbReference type="SAM" id="Phobius"/>
    </source>
</evidence>
<evidence type="ECO:0000313" key="19">
    <source>
        <dbReference type="Ensembl" id="ENSAMXP00005034342.1"/>
    </source>
</evidence>
<sequence length="427" mass="45762">MVVVVFIINGAWPSVVAVLFMNILYFSVAGWLAVAHAVSFEVKDGNSTCIKAELSANFTITYPVTNGTKKVTVPLPASAVVGSGSSCGDSGVSPQLLASFEGGHSLGLFFSRDNSQYKVATLSMRYNLSDNVTFPESSVKGIITSSTNTSGISAQLNTTYRCLSFNSIRLEDPNITITFSDVRMEAYMPNANLSTKESVCTADLPATTVAPTQSPTTTPAPAPPSNPERGSYNVTNINGTVCLLAKMGLQFNVTYISKTQNKTVQGIVNLQPNRTTFSGSCEDTTATLILTDELTNLTFTFTLNSTSKMYHLSALSMSAAWPDMPAPVTLSNSSLNYLQGSLGRSYMCRSEQILPVVDSFSLNTFRLQVQPFGVNGNQFGTAEECQMDQDNMLIPIIVGAALAGLVLIVLVAYLIGRKRSHAGYQTI</sequence>
<evidence type="ECO:0000313" key="20">
    <source>
        <dbReference type="Proteomes" id="UP000694621"/>
    </source>
</evidence>
<evidence type="ECO:0000256" key="9">
    <source>
        <dbReference type="ARBA" id="ARBA00023180"/>
    </source>
</evidence>
<feature type="domain" description="Lysosome-associated membrane glycoprotein 2-like luminal" evidence="17">
    <location>
        <begin position="39"/>
        <end position="186"/>
    </location>
</feature>
<evidence type="ECO:0000256" key="6">
    <source>
        <dbReference type="ARBA" id="ARBA00022989"/>
    </source>
</evidence>
<feature type="disulfide bond" evidence="14">
    <location>
        <begin position="348"/>
        <end position="385"/>
    </location>
</feature>
<dbReference type="PANTHER" id="PTHR11506">
    <property type="entry name" value="LYSOSOME-ASSOCIATED MEMBRANE GLYCOPROTEIN"/>
    <property type="match status" value="1"/>
</dbReference>
<evidence type="ECO:0000256" key="14">
    <source>
        <dbReference type="PROSITE-ProRule" id="PRU00740"/>
    </source>
</evidence>
<dbReference type="Proteomes" id="UP000694621">
    <property type="component" value="Unplaced"/>
</dbReference>
<dbReference type="GO" id="GO:0005765">
    <property type="term" value="C:lysosomal membrane"/>
    <property type="evidence" value="ECO:0007669"/>
    <property type="project" value="UniProtKB-SubCell"/>
</dbReference>
<feature type="domain" description="Lysosome-associated membrane glycoprotein 2-like luminal" evidence="17">
    <location>
        <begin position="227"/>
        <end position="374"/>
    </location>
</feature>
<evidence type="ECO:0000256" key="5">
    <source>
        <dbReference type="ARBA" id="ARBA00022753"/>
    </source>
</evidence>
<evidence type="ECO:0000259" key="18">
    <source>
        <dbReference type="Pfam" id="PF21222"/>
    </source>
</evidence>
<evidence type="ECO:0000256" key="11">
    <source>
        <dbReference type="ARBA" id="ARBA00037817"/>
    </source>
</evidence>
<keyword evidence="9" id="KW-0325">Glycoprotein</keyword>
<name>A0A8B9KE97_ASTMX</name>
<dbReference type="PANTHER" id="PTHR11506:SF27">
    <property type="entry name" value="LYSOSOME-ASSOCIATED MEMBRANE GLYCOPROTEIN 1"/>
    <property type="match status" value="1"/>
</dbReference>
<dbReference type="Pfam" id="PF01299">
    <property type="entry name" value="Lamp2-like_luminal"/>
    <property type="match status" value="2"/>
</dbReference>
<keyword evidence="5" id="KW-0967">Endosome</keyword>
<evidence type="ECO:0000259" key="17">
    <source>
        <dbReference type="Pfam" id="PF01299"/>
    </source>
</evidence>
<dbReference type="GO" id="GO:0005886">
    <property type="term" value="C:plasma membrane"/>
    <property type="evidence" value="ECO:0007669"/>
    <property type="project" value="UniProtKB-SubCell"/>
</dbReference>
<keyword evidence="10 14" id="KW-0458">Lysosome</keyword>
<dbReference type="GO" id="GO:0072594">
    <property type="term" value="P:establishment of protein localization to organelle"/>
    <property type="evidence" value="ECO:0007669"/>
    <property type="project" value="TreeGrafter"/>
</dbReference>
<accession>A0A8B9KE97</accession>
<evidence type="ECO:0000256" key="10">
    <source>
        <dbReference type="ARBA" id="ARBA00023228"/>
    </source>
</evidence>
<dbReference type="CDD" id="cd12087">
    <property type="entry name" value="TM_EGFR-like"/>
    <property type="match status" value="1"/>
</dbReference>
<dbReference type="InterPro" id="IPR048528">
    <property type="entry name" value="Lamp2-like_luminal"/>
</dbReference>
<dbReference type="AlphaFoldDB" id="A0A8B9KE97"/>
<dbReference type="PRINTS" id="PR00336">
    <property type="entry name" value="LYSASSOCTDMP"/>
</dbReference>
<dbReference type="FunFam" id="2.40.160.110:FF:000001">
    <property type="entry name" value="lysosome-associated membrane glycoprotein 2 isoform X2"/>
    <property type="match status" value="1"/>
</dbReference>
<organism evidence="19 20">
    <name type="scientific">Astyanax mexicanus</name>
    <name type="common">Blind cave fish</name>
    <name type="synonym">Astyanax fasciatus mexicanus</name>
    <dbReference type="NCBI Taxonomy" id="7994"/>
    <lineage>
        <taxon>Eukaryota</taxon>
        <taxon>Metazoa</taxon>
        <taxon>Chordata</taxon>
        <taxon>Craniata</taxon>
        <taxon>Vertebrata</taxon>
        <taxon>Euteleostomi</taxon>
        <taxon>Actinopterygii</taxon>
        <taxon>Neopterygii</taxon>
        <taxon>Teleostei</taxon>
        <taxon>Ostariophysi</taxon>
        <taxon>Characiformes</taxon>
        <taxon>Characoidei</taxon>
        <taxon>Acestrorhamphidae</taxon>
        <taxon>Acestrorhamphinae</taxon>
        <taxon>Astyanax</taxon>
    </lineage>
</organism>
<keyword evidence="8 14" id="KW-1015">Disulfide bond</keyword>
<dbReference type="InterPro" id="IPR018134">
    <property type="entry name" value="LAMP_CS"/>
</dbReference>
<keyword evidence="6 16" id="KW-1133">Transmembrane helix</keyword>
<dbReference type="PROSITE" id="PS00311">
    <property type="entry name" value="LAMP_2"/>
    <property type="match status" value="1"/>
</dbReference>
<evidence type="ECO:0000256" key="1">
    <source>
        <dbReference type="ARBA" id="ARBA00004251"/>
    </source>
</evidence>
<dbReference type="Ensembl" id="ENSAMXT00005037482.1">
    <property type="protein sequence ID" value="ENSAMXP00005034342.1"/>
    <property type="gene ID" value="ENSAMXG00005016537.1"/>
</dbReference>
<feature type="domain" description="Lysosome-associated membrane glycoprotein 2-like transmembrane" evidence="18">
    <location>
        <begin position="394"/>
        <end position="425"/>
    </location>
</feature>
<evidence type="ECO:0000256" key="8">
    <source>
        <dbReference type="ARBA" id="ARBA00023157"/>
    </source>
</evidence>
<dbReference type="Pfam" id="PF21222">
    <property type="entry name" value="Lamp2_2nd"/>
    <property type="match status" value="1"/>
</dbReference>
<comment type="similarity">
    <text evidence="14">Belongs to the LAMP family.</text>
</comment>